<dbReference type="Pfam" id="PF03992">
    <property type="entry name" value="ABM"/>
    <property type="match status" value="1"/>
</dbReference>
<dbReference type="Gene3D" id="3.30.70.100">
    <property type="match status" value="1"/>
</dbReference>
<keyword evidence="3" id="KW-1185">Reference proteome</keyword>
<organism evidence="2 3">
    <name type="scientific">Nocardioides cavernae</name>
    <dbReference type="NCBI Taxonomy" id="1921566"/>
    <lineage>
        <taxon>Bacteria</taxon>
        <taxon>Bacillati</taxon>
        <taxon>Actinomycetota</taxon>
        <taxon>Actinomycetes</taxon>
        <taxon>Propionibacteriales</taxon>
        <taxon>Nocardioidaceae</taxon>
        <taxon>Nocardioides</taxon>
    </lineage>
</organism>
<dbReference type="PROSITE" id="PS51725">
    <property type="entry name" value="ABM"/>
    <property type="match status" value="1"/>
</dbReference>
<evidence type="ECO:0000313" key="3">
    <source>
        <dbReference type="Proteomes" id="UP000549911"/>
    </source>
</evidence>
<dbReference type="SUPFAM" id="SSF54909">
    <property type="entry name" value="Dimeric alpha+beta barrel"/>
    <property type="match status" value="1"/>
</dbReference>
<dbReference type="EMBL" id="JACCBW010000001">
    <property type="protein sequence ID" value="NYE35364.1"/>
    <property type="molecule type" value="Genomic_DNA"/>
</dbReference>
<feature type="domain" description="ABM" evidence="1">
    <location>
        <begin position="2"/>
        <end position="93"/>
    </location>
</feature>
<dbReference type="InterPro" id="IPR050744">
    <property type="entry name" value="AI-2_Isomerase_LsrG"/>
</dbReference>
<dbReference type="GO" id="GO:0005829">
    <property type="term" value="C:cytosol"/>
    <property type="evidence" value="ECO:0007669"/>
    <property type="project" value="TreeGrafter"/>
</dbReference>
<dbReference type="PANTHER" id="PTHR33336">
    <property type="entry name" value="QUINOL MONOOXYGENASE YGIN-RELATED"/>
    <property type="match status" value="1"/>
</dbReference>
<sequence>MFTVLVDLTVHPDRIDEFVDAIGANSRASLREEPGCLRFDVHRRVDDPTRFVLHEVYVDEDAFRVAHREAPHYARWREAAARCVVDGGHVNTFATPLFPADITAGEVSA</sequence>
<dbReference type="PANTHER" id="PTHR33336:SF1">
    <property type="entry name" value="(4S)-4-HYDROXY-5-PHOSPHONOOXYPENTANE-2,3-DIONE ISOMERASE"/>
    <property type="match status" value="1"/>
</dbReference>
<protein>
    <submittedName>
        <fullName evidence="2">Autoinducer 2-degrading protein</fullName>
    </submittedName>
</protein>
<proteinExistence type="predicted"/>
<dbReference type="AlphaFoldDB" id="A0A7Y9H1I6"/>
<name>A0A7Y9H1I6_9ACTN</name>
<dbReference type="Proteomes" id="UP000549911">
    <property type="component" value="Unassembled WGS sequence"/>
</dbReference>
<dbReference type="GO" id="GO:0016491">
    <property type="term" value="F:oxidoreductase activity"/>
    <property type="evidence" value="ECO:0007669"/>
    <property type="project" value="TreeGrafter"/>
</dbReference>
<accession>A0A7Y9H1I6</accession>
<reference evidence="2 3" key="1">
    <citation type="submission" date="2020-07" db="EMBL/GenBank/DDBJ databases">
        <authorList>
            <person name="Partida-Martinez L."/>
            <person name="Huntemann M."/>
            <person name="Clum A."/>
            <person name="Wang J."/>
            <person name="Palaniappan K."/>
            <person name="Ritter S."/>
            <person name="Chen I.-M."/>
            <person name="Stamatis D."/>
            <person name="Reddy T."/>
            <person name="O'Malley R."/>
            <person name="Daum C."/>
            <person name="Shapiro N."/>
            <person name="Ivanova N."/>
            <person name="Kyrpides N."/>
            <person name="Woyke T."/>
        </authorList>
    </citation>
    <scope>NUCLEOTIDE SEQUENCE [LARGE SCALE GENOMIC DNA]</scope>
    <source>
        <strain evidence="2 3">AT2.17</strain>
    </source>
</reference>
<dbReference type="RefSeq" id="WP_179618027.1">
    <property type="nucleotide sequence ID" value="NZ_JACCBW010000001.1"/>
</dbReference>
<evidence type="ECO:0000313" key="2">
    <source>
        <dbReference type="EMBL" id="NYE35364.1"/>
    </source>
</evidence>
<gene>
    <name evidence="2" type="ORF">F4692_000468</name>
</gene>
<evidence type="ECO:0000259" key="1">
    <source>
        <dbReference type="PROSITE" id="PS51725"/>
    </source>
</evidence>
<dbReference type="InterPro" id="IPR007138">
    <property type="entry name" value="ABM_dom"/>
</dbReference>
<comment type="caution">
    <text evidence="2">The sequence shown here is derived from an EMBL/GenBank/DDBJ whole genome shotgun (WGS) entry which is preliminary data.</text>
</comment>
<dbReference type="InterPro" id="IPR011008">
    <property type="entry name" value="Dimeric_a/b-barrel"/>
</dbReference>
<reference evidence="2 3" key="2">
    <citation type="submission" date="2020-08" db="EMBL/GenBank/DDBJ databases">
        <title>The Agave Microbiome: Exploring the role of microbial communities in plant adaptations to desert environments.</title>
        <authorList>
            <person name="Partida-Martinez L.P."/>
        </authorList>
    </citation>
    <scope>NUCLEOTIDE SEQUENCE [LARGE SCALE GENOMIC DNA]</scope>
    <source>
        <strain evidence="2 3">AT2.17</strain>
    </source>
</reference>